<gene>
    <name evidence="3" type="ORF">G3T38_12655</name>
</gene>
<keyword evidence="4" id="KW-1185">Reference proteome</keyword>
<sequence>MTRRLLTAALVPVLLLVPAACSGGDEGALSEPSSPRPSSTDPSLDEGRVSPADLPPAPVLEGGTGARGDLAGAECDVATGPRSVAGELTNSGGTAADYAVVVSWTTATSDVVARGVATVEDLAPGASRTVEVTAEVPAGATACTVNVRRAPVAG</sequence>
<name>A0A6P0HLG1_9ACTN</name>
<dbReference type="Proteomes" id="UP000468687">
    <property type="component" value="Unassembled WGS sequence"/>
</dbReference>
<protein>
    <recommendedName>
        <fullName evidence="5">Ig-like domain-containing protein</fullName>
    </recommendedName>
</protein>
<proteinExistence type="predicted"/>
<reference evidence="3 4" key="1">
    <citation type="journal article" date="2014" name="Int. J. Syst. Evol. Microbiol.">
        <title>Nocardioides zeae sp. nov., isolated from the stem of Zea mays.</title>
        <authorList>
            <person name="Glaeser S.P."/>
            <person name="McInroy J.A."/>
            <person name="Busse H.J."/>
            <person name="Kampfer P."/>
        </authorList>
    </citation>
    <scope>NUCLEOTIDE SEQUENCE [LARGE SCALE GENOMIC DNA]</scope>
    <source>
        <strain evidence="3 4">JCM 30728</strain>
    </source>
</reference>
<dbReference type="EMBL" id="JAAGXA010000008">
    <property type="protein sequence ID" value="NEN79130.1"/>
    <property type="molecule type" value="Genomic_DNA"/>
</dbReference>
<accession>A0A6P0HLG1</accession>
<evidence type="ECO:0000256" key="1">
    <source>
        <dbReference type="SAM" id="MobiDB-lite"/>
    </source>
</evidence>
<evidence type="ECO:0000313" key="3">
    <source>
        <dbReference type="EMBL" id="NEN79130.1"/>
    </source>
</evidence>
<feature type="region of interest" description="Disordered" evidence="1">
    <location>
        <begin position="24"/>
        <end position="72"/>
    </location>
</feature>
<dbReference type="NCBIfam" id="NF038353">
    <property type="entry name" value="FxLYD_dom"/>
    <property type="match status" value="1"/>
</dbReference>
<organism evidence="3 4">
    <name type="scientific">Nocardioides zeae</name>
    <dbReference type="NCBI Taxonomy" id="1457234"/>
    <lineage>
        <taxon>Bacteria</taxon>
        <taxon>Bacillati</taxon>
        <taxon>Actinomycetota</taxon>
        <taxon>Actinomycetes</taxon>
        <taxon>Propionibacteriales</taxon>
        <taxon>Nocardioidaceae</taxon>
        <taxon>Nocardioides</taxon>
    </lineage>
</organism>
<feature type="compositionally biased region" description="Low complexity" evidence="1">
    <location>
        <begin position="30"/>
        <end position="42"/>
    </location>
</feature>
<dbReference type="AlphaFoldDB" id="A0A6P0HLG1"/>
<evidence type="ECO:0000313" key="4">
    <source>
        <dbReference type="Proteomes" id="UP000468687"/>
    </source>
</evidence>
<dbReference type="RefSeq" id="WP_163772673.1">
    <property type="nucleotide sequence ID" value="NZ_JAAGXA010000008.1"/>
</dbReference>
<evidence type="ECO:0000256" key="2">
    <source>
        <dbReference type="SAM" id="SignalP"/>
    </source>
</evidence>
<keyword evidence="2" id="KW-0732">Signal</keyword>
<comment type="caution">
    <text evidence="3">The sequence shown here is derived from an EMBL/GenBank/DDBJ whole genome shotgun (WGS) entry which is preliminary data.</text>
</comment>
<feature type="chain" id="PRO_5039058316" description="Ig-like domain-containing protein" evidence="2">
    <location>
        <begin position="24"/>
        <end position="154"/>
    </location>
</feature>
<evidence type="ECO:0008006" key="5">
    <source>
        <dbReference type="Google" id="ProtNLM"/>
    </source>
</evidence>
<dbReference type="InterPro" id="IPR047676">
    <property type="entry name" value="FxLYD_dom"/>
</dbReference>
<feature type="signal peptide" evidence="2">
    <location>
        <begin position="1"/>
        <end position="23"/>
    </location>
</feature>